<protein>
    <submittedName>
        <fullName evidence="3">Cytochrome P450</fullName>
    </submittedName>
</protein>
<dbReference type="PANTHER" id="PTHR46696">
    <property type="entry name" value="P450, PUTATIVE (EUROFUNG)-RELATED"/>
    <property type="match status" value="1"/>
</dbReference>
<gene>
    <name evidence="3" type="ORF">ACFPK1_08915</name>
</gene>
<keyword evidence="2" id="KW-0479">Metal-binding</keyword>
<keyword evidence="2" id="KW-0408">Iron</keyword>
<dbReference type="InterPro" id="IPR001128">
    <property type="entry name" value="Cyt_P450"/>
</dbReference>
<dbReference type="InterPro" id="IPR017972">
    <property type="entry name" value="Cyt_P450_CS"/>
</dbReference>
<dbReference type="EMBL" id="JBHSKG010000003">
    <property type="protein sequence ID" value="MFC5138347.1"/>
    <property type="molecule type" value="Genomic_DNA"/>
</dbReference>
<evidence type="ECO:0000256" key="2">
    <source>
        <dbReference type="RuleBase" id="RU000461"/>
    </source>
</evidence>
<comment type="similarity">
    <text evidence="1 2">Belongs to the cytochrome P450 family.</text>
</comment>
<proteinExistence type="inferred from homology"/>
<dbReference type="PANTHER" id="PTHR46696:SF1">
    <property type="entry name" value="CYTOCHROME P450 YJIB-RELATED"/>
    <property type="match status" value="1"/>
</dbReference>
<dbReference type="PRINTS" id="PR00359">
    <property type="entry name" value="BP450"/>
</dbReference>
<dbReference type="Proteomes" id="UP001596175">
    <property type="component" value="Unassembled WGS sequence"/>
</dbReference>
<dbReference type="InterPro" id="IPR036396">
    <property type="entry name" value="Cyt_P450_sf"/>
</dbReference>
<evidence type="ECO:0000313" key="3">
    <source>
        <dbReference type="EMBL" id="MFC5138347.1"/>
    </source>
</evidence>
<comment type="caution">
    <text evidence="3">The sequence shown here is derived from an EMBL/GenBank/DDBJ whole genome shotgun (WGS) entry which is preliminary data.</text>
</comment>
<evidence type="ECO:0000256" key="1">
    <source>
        <dbReference type="ARBA" id="ARBA00010617"/>
    </source>
</evidence>
<dbReference type="Gene3D" id="1.10.630.10">
    <property type="entry name" value="Cytochrome P450"/>
    <property type="match status" value="1"/>
</dbReference>
<dbReference type="Pfam" id="PF00067">
    <property type="entry name" value="p450"/>
    <property type="match status" value="1"/>
</dbReference>
<evidence type="ECO:0000313" key="4">
    <source>
        <dbReference type="Proteomes" id="UP001596175"/>
    </source>
</evidence>
<organism evidence="3 4">
    <name type="scientific">Actinomycetospora rhizophila</name>
    <dbReference type="NCBI Taxonomy" id="1416876"/>
    <lineage>
        <taxon>Bacteria</taxon>
        <taxon>Bacillati</taxon>
        <taxon>Actinomycetota</taxon>
        <taxon>Actinomycetes</taxon>
        <taxon>Pseudonocardiales</taxon>
        <taxon>Pseudonocardiaceae</taxon>
        <taxon>Actinomycetospora</taxon>
    </lineage>
</organism>
<dbReference type="PRINTS" id="PR00385">
    <property type="entry name" value="P450"/>
</dbReference>
<sequence length="424" mass="46910">MTAHNTDVEHTDVRHLDPERADLLGDEAVADPYPLLAALREHDPVHWSAKYRSWFITRYDDVAAALRDDRFSSDRITPYRRAKLEGPDADPRVRAAFEVLEGWMVFKDQPDHLRLRRLLSRAFTPRAVTRMTSSVEEIAAELLDGIVARGTGDVDLVGDFAYPLTASVIADMLGVPRADREQFKDWSDQITGLVFGGMGDATRHTVGAQGMAELTSYLADLVRAHERAPADDLISAMISARDDRDALSHDEVISTGVLLLFAGHETTTNLIGNGILALLRNPAQLALLRDRPGLVDGMVEEALRFDGPAKTVARVMGDDVELRGRHLRRGERVFLSPSSANRDPAVFADPDTLDITREKSGQLGFGIGMHYCLGAPLARLEASIAIPRAFARLPGLRLTDESLRWHPVLLSRGMQRFPARFTTP</sequence>
<dbReference type="PROSITE" id="PS00086">
    <property type="entry name" value="CYTOCHROME_P450"/>
    <property type="match status" value="1"/>
</dbReference>
<dbReference type="RefSeq" id="WP_378020553.1">
    <property type="nucleotide sequence ID" value="NZ_JBHSKG010000003.1"/>
</dbReference>
<dbReference type="SUPFAM" id="SSF48264">
    <property type="entry name" value="Cytochrome P450"/>
    <property type="match status" value="1"/>
</dbReference>
<keyword evidence="2" id="KW-0503">Monooxygenase</keyword>
<dbReference type="CDD" id="cd20625">
    <property type="entry name" value="CYP164-like"/>
    <property type="match status" value="1"/>
</dbReference>
<keyword evidence="2" id="KW-0349">Heme</keyword>
<keyword evidence="2" id="KW-0560">Oxidoreductase</keyword>
<name>A0ABV9ZDV0_9PSEU</name>
<keyword evidence="4" id="KW-1185">Reference proteome</keyword>
<dbReference type="InterPro" id="IPR002397">
    <property type="entry name" value="Cyt_P450_B"/>
</dbReference>
<reference evidence="4" key="1">
    <citation type="journal article" date="2019" name="Int. J. Syst. Evol. Microbiol.">
        <title>The Global Catalogue of Microorganisms (GCM) 10K type strain sequencing project: providing services to taxonomists for standard genome sequencing and annotation.</title>
        <authorList>
            <consortium name="The Broad Institute Genomics Platform"/>
            <consortium name="The Broad Institute Genome Sequencing Center for Infectious Disease"/>
            <person name="Wu L."/>
            <person name="Ma J."/>
        </authorList>
    </citation>
    <scope>NUCLEOTIDE SEQUENCE [LARGE SCALE GENOMIC DNA]</scope>
    <source>
        <strain evidence="4">XZYJ18</strain>
    </source>
</reference>
<accession>A0ABV9ZDV0</accession>